<dbReference type="RefSeq" id="WP_289456675.1">
    <property type="nucleotide sequence ID" value="NZ_JAUCAQ010000014.1"/>
</dbReference>
<reference evidence="1 2" key="1">
    <citation type="submission" date="2023-06" db="EMBL/GenBank/DDBJ databases">
        <title>Draft Genome Sequences of lactic acid bacteria strains isolated from fermented milk products.</title>
        <authorList>
            <person name="Elcheninov A.G."/>
            <person name="Klyukina A."/>
            <person name="Zayulina K.S."/>
            <person name="Gavirova L.A."/>
            <person name="Shcherbakova P.A."/>
            <person name="Shestakov A.I."/>
            <person name="Kublanov I.V."/>
            <person name="Kochetkova T.V."/>
        </authorList>
    </citation>
    <scope>NUCLEOTIDE SEQUENCE [LARGE SCALE GENOMIC DNA]</scope>
    <source>
        <strain evidence="1 2">TOM.81</strain>
    </source>
</reference>
<proteinExistence type="predicted"/>
<keyword evidence="2" id="KW-1185">Reference proteome</keyword>
<comment type="caution">
    <text evidence="1">The sequence shown here is derived from an EMBL/GenBank/DDBJ whole genome shotgun (WGS) entry which is preliminary data.</text>
</comment>
<gene>
    <name evidence="1" type="ORF">QUE93_07310</name>
</gene>
<evidence type="ECO:0000313" key="2">
    <source>
        <dbReference type="Proteomes" id="UP001242903"/>
    </source>
</evidence>
<dbReference type="Proteomes" id="UP001242903">
    <property type="component" value="Unassembled WGS sequence"/>
</dbReference>
<name>A0ABT7RZU0_9LACO</name>
<dbReference type="EMBL" id="JAUCAQ010000014">
    <property type="protein sequence ID" value="MDM7646821.1"/>
    <property type="molecule type" value="Genomic_DNA"/>
</dbReference>
<sequence length="105" mass="11421">MILTLGLMAATALQPYSVDKLDNVVTLVQVYHDTTVHLSHASEFEIVVDKGGEAIKAADGKQSMDIKAKAGTTLHISALSGWNKDTYYKVGHQVVNVRAYKNVGY</sequence>
<organism evidence="1 2">
    <name type="scientific">Leuconostoc falkenbergense</name>
    <dbReference type="NCBI Taxonomy" id="2766470"/>
    <lineage>
        <taxon>Bacteria</taxon>
        <taxon>Bacillati</taxon>
        <taxon>Bacillota</taxon>
        <taxon>Bacilli</taxon>
        <taxon>Lactobacillales</taxon>
        <taxon>Lactobacillaceae</taxon>
        <taxon>Leuconostoc</taxon>
    </lineage>
</organism>
<accession>A0ABT7RZU0</accession>
<evidence type="ECO:0000313" key="1">
    <source>
        <dbReference type="EMBL" id="MDM7646821.1"/>
    </source>
</evidence>
<protein>
    <submittedName>
        <fullName evidence="1">Uncharacterized protein</fullName>
    </submittedName>
</protein>